<dbReference type="SUPFAM" id="SSF55729">
    <property type="entry name" value="Acyl-CoA N-acyltransferases (Nat)"/>
    <property type="match status" value="1"/>
</dbReference>
<accession>X1FI06</accession>
<evidence type="ECO:0000313" key="2">
    <source>
        <dbReference type="EMBL" id="GAH45296.1"/>
    </source>
</evidence>
<dbReference type="PROSITE" id="PS51186">
    <property type="entry name" value="GNAT"/>
    <property type="match status" value="1"/>
</dbReference>
<comment type="caution">
    <text evidence="2">The sequence shown here is derived from an EMBL/GenBank/DDBJ whole genome shotgun (WGS) entry which is preliminary data.</text>
</comment>
<protein>
    <recommendedName>
        <fullName evidence="1">N-acetyltransferase domain-containing protein</fullName>
    </recommendedName>
</protein>
<name>X1FI06_9ZZZZ</name>
<dbReference type="GO" id="GO:0016747">
    <property type="term" value="F:acyltransferase activity, transferring groups other than amino-acyl groups"/>
    <property type="evidence" value="ECO:0007669"/>
    <property type="project" value="InterPro"/>
</dbReference>
<dbReference type="AlphaFoldDB" id="X1FI06"/>
<dbReference type="Pfam" id="PF00583">
    <property type="entry name" value="Acetyltransf_1"/>
    <property type="match status" value="1"/>
</dbReference>
<dbReference type="InterPro" id="IPR025685">
    <property type="entry name" value="YoaP-like_dom"/>
</dbReference>
<dbReference type="InterPro" id="IPR000182">
    <property type="entry name" value="GNAT_dom"/>
</dbReference>
<reference evidence="2" key="1">
    <citation type="journal article" date="2014" name="Front. Microbiol.">
        <title>High frequency of phylogenetically diverse reductive dehalogenase-homologous genes in deep subseafloor sedimentary metagenomes.</title>
        <authorList>
            <person name="Kawai M."/>
            <person name="Futagami T."/>
            <person name="Toyoda A."/>
            <person name="Takaki Y."/>
            <person name="Nishi S."/>
            <person name="Hori S."/>
            <person name="Arai W."/>
            <person name="Tsubouchi T."/>
            <person name="Morono Y."/>
            <person name="Uchiyama I."/>
            <person name="Ito T."/>
            <person name="Fujiyama A."/>
            <person name="Inagaki F."/>
            <person name="Takami H."/>
        </authorList>
    </citation>
    <scope>NUCLEOTIDE SEQUENCE</scope>
    <source>
        <strain evidence="2">Expedition CK06-06</strain>
    </source>
</reference>
<organism evidence="2">
    <name type="scientific">marine sediment metagenome</name>
    <dbReference type="NCBI Taxonomy" id="412755"/>
    <lineage>
        <taxon>unclassified sequences</taxon>
        <taxon>metagenomes</taxon>
        <taxon>ecological metagenomes</taxon>
    </lineage>
</organism>
<dbReference type="Pfam" id="PF14268">
    <property type="entry name" value="YoaP"/>
    <property type="match status" value="1"/>
</dbReference>
<gene>
    <name evidence="2" type="ORF">S03H2_21551</name>
</gene>
<dbReference type="EMBL" id="BARU01011487">
    <property type="protein sequence ID" value="GAH45296.1"/>
    <property type="molecule type" value="Genomic_DNA"/>
</dbReference>
<proteinExistence type="predicted"/>
<evidence type="ECO:0000259" key="1">
    <source>
        <dbReference type="PROSITE" id="PS51186"/>
    </source>
</evidence>
<sequence>MNSKMKIISVNSENISEYQPVCFLNPKNEGYLKKLKWLKERFSNGLIIKLLYLENEKKCNGFIEYIPGEYAWRAVDAKGYMFIHCIWISPNKYKEKGYGSLLVKECIQDAKKEGKFGVAVVTSEGPFMAGKALFLKNGFKSVAQAKPSYELMIRTIKSGPLPKFRDWEKQLSQYQGLNIIYTNQCLWVARSIKELSEIARKKSLKLKLTELKNARQVQDAPSVYAVFNLIYNGKLLVDHYISSRRFSNIIEKELN</sequence>
<dbReference type="Gene3D" id="3.40.630.30">
    <property type="match status" value="1"/>
</dbReference>
<feature type="domain" description="N-acetyltransferase" evidence="1">
    <location>
        <begin position="8"/>
        <end position="157"/>
    </location>
</feature>
<dbReference type="InterPro" id="IPR016181">
    <property type="entry name" value="Acyl_CoA_acyltransferase"/>
</dbReference>